<dbReference type="EMBL" id="LWMH01000002">
    <property type="protein sequence ID" value="KZS43412.1"/>
    <property type="molecule type" value="Genomic_DNA"/>
</dbReference>
<dbReference type="NCBIfam" id="TIGR00370">
    <property type="entry name" value="5-oxoprolinase subunit PxpB"/>
    <property type="match status" value="1"/>
</dbReference>
<dbReference type="InterPro" id="IPR003833">
    <property type="entry name" value="CT_C_D"/>
</dbReference>
<dbReference type="SUPFAM" id="SSF50891">
    <property type="entry name" value="Cyclophilin-like"/>
    <property type="match status" value="1"/>
</dbReference>
<evidence type="ECO:0000256" key="1">
    <source>
        <dbReference type="ARBA" id="ARBA00022741"/>
    </source>
</evidence>
<keyword evidence="1" id="KW-0547">Nucleotide-binding</keyword>
<feature type="domain" description="Carboxyltransferase" evidence="4">
    <location>
        <begin position="5"/>
        <end position="215"/>
    </location>
</feature>
<dbReference type="GO" id="GO:0005524">
    <property type="term" value="F:ATP binding"/>
    <property type="evidence" value="ECO:0007669"/>
    <property type="project" value="UniProtKB-KW"/>
</dbReference>
<evidence type="ECO:0000256" key="2">
    <source>
        <dbReference type="ARBA" id="ARBA00022801"/>
    </source>
</evidence>
<keyword evidence="3" id="KW-0067">ATP-binding</keyword>
<dbReference type="InterPro" id="IPR029000">
    <property type="entry name" value="Cyclophilin-like_dom_sf"/>
</dbReference>
<dbReference type="Proteomes" id="UP000076796">
    <property type="component" value="Unassembled WGS sequence"/>
</dbReference>
<protein>
    <submittedName>
        <fullName evidence="5">Kinase inhibitor</fullName>
    </submittedName>
</protein>
<dbReference type="GO" id="GO:0016787">
    <property type="term" value="F:hydrolase activity"/>
    <property type="evidence" value="ECO:0007669"/>
    <property type="project" value="UniProtKB-KW"/>
</dbReference>
<dbReference type="GeneID" id="97555110"/>
<dbReference type="STRING" id="59843.A3958_23850"/>
<accession>A0A163DST5</accession>
<keyword evidence="6" id="KW-1185">Reference proteome</keyword>
<evidence type="ECO:0000256" key="3">
    <source>
        <dbReference type="ARBA" id="ARBA00022840"/>
    </source>
</evidence>
<evidence type="ECO:0000313" key="6">
    <source>
        <dbReference type="Proteomes" id="UP000076796"/>
    </source>
</evidence>
<reference evidence="5" key="1">
    <citation type="journal article" date="2016" name="Genome Announc.">
        <title>Draft genomes of two strains of Paenibacillus glucanolyticus with capability to degrade lignocellulose.</title>
        <authorList>
            <person name="Mathews S.L."/>
            <person name="Pawlak J."/>
            <person name="Grunden A.M."/>
        </authorList>
    </citation>
    <scope>NUCLEOTIDE SEQUENCE [LARGE SCALE GENOMIC DNA]</scope>
    <source>
        <strain evidence="5">SLM1</strain>
    </source>
</reference>
<dbReference type="SMART" id="SM00796">
    <property type="entry name" value="AHS1"/>
    <property type="match status" value="1"/>
</dbReference>
<dbReference type="RefSeq" id="WP_063479867.1">
    <property type="nucleotide sequence ID" value="NZ_CP147845.1"/>
</dbReference>
<dbReference type="Gene3D" id="2.40.100.10">
    <property type="entry name" value="Cyclophilin-like"/>
    <property type="match status" value="1"/>
</dbReference>
<dbReference type="SUPFAM" id="SSF160467">
    <property type="entry name" value="PH0987 N-terminal domain-like"/>
    <property type="match status" value="1"/>
</dbReference>
<evidence type="ECO:0000259" key="4">
    <source>
        <dbReference type="SMART" id="SM00796"/>
    </source>
</evidence>
<dbReference type="Pfam" id="PF02682">
    <property type="entry name" value="CT_C_D"/>
    <property type="match status" value="1"/>
</dbReference>
<dbReference type="PANTHER" id="PTHR34698">
    <property type="entry name" value="5-OXOPROLINASE SUBUNIT B"/>
    <property type="match status" value="1"/>
</dbReference>
<keyword evidence="2" id="KW-0378">Hydrolase</keyword>
<gene>
    <name evidence="5" type="ORF">AWU65_25210</name>
</gene>
<proteinExistence type="predicted"/>
<name>A0A163DST5_9BACL</name>
<dbReference type="AlphaFoldDB" id="A0A163DST5"/>
<dbReference type="InterPro" id="IPR010016">
    <property type="entry name" value="PxpB"/>
</dbReference>
<dbReference type="Gene3D" id="3.30.1360.40">
    <property type="match status" value="1"/>
</dbReference>
<dbReference type="PANTHER" id="PTHR34698:SF2">
    <property type="entry name" value="5-OXOPROLINASE SUBUNIT B"/>
    <property type="match status" value="1"/>
</dbReference>
<sequence length="241" mass="26920">MSRSYSFFPLGDSAVLIQFESWVSENIHREVTAAARCIEENPFPGFVECIPSFTSVAIYYELHRINKPDEFDTVYAYICSMLEQRMVADEAEKASAVPDVVEIPVCYGGKHGPDLELVADKNRLTPEEVIRIHSGQDYLIYAIGFAPGFPYVGGIPDTIATPRKKTPRLRIPPGSVGIAGNQTGIYPIETPGGWQLIGRTPLALFRPGAQPPSLLKAGQYIRFRPIETEEYERIREVSLWV</sequence>
<organism evidence="5 6">
    <name type="scientific">Paenibacillus glucanolyticus</name>
    <dbReference type="NCBI Taxonomy" id="59843"/>
    <lineage>
        <taxon>Bacteria</taxon>
        <taxon>Bacillati</taxon>
        <taxon>Bacillota</taxon>
        <taxon>Bacilli</taxon>
        <taxon>Bacillales</taxon>
        <taxon>Paenibacillaceae</taxon>
        <taxon>Paenibacillus</taxon>
    </lineage>
</organism>
<evidence type="ECO:0000313" key="5">
    <source>
        <dbReference type="EMBL" id="KZS43412.1"/>
    </source>
</evidence>
<dbReference type="OrthoDB" id="9778567at2"/>
<comment type="caution">
    <text evidence="5">The sequence shown here is derived from an EMBL/GenBank/DDBJ whole genome shotgun (WGS) entry which is preliminary data.</text>
</comment>